<dbReference type="EMBL" id="CP148753">
    <property type="protein sequence ID" value="WXR76549.1"/>
    <property type="molecule type" value="Genomic_DNA"/>
</dbReference>
<evidence type="ECO:0000256" key="2">
    <source>
        <dbReference type="ARBA" id="ARBA00022801"/>
    </source>
</evidence>
<dbReference type="SMART" id="SM00479">
    <property type="entry name" value="EXOIII"/>
    <property type="match status" value="1"/>
</dbReference>
<evidence type="ECO:0000313" key="6">
    <source>
        <dbReference type="Proteomes" id="UP001456224"/>
    </source>
</evidence>
<keyword evidence="1" id="KW-0540">Nuclease</keyword>
<dbReference type="CDD" id="cd06127">
    <property type="entry name" value="DEDDh"/>
    <property type="match status" value="1"/>
</dbReference>
<keyword evidence="3 5" id="KW-0269">Exonuclease</keyword>
<evidence type="ECO:0000256" key="1">
    <source>
        <dbReference type="ARBA" id="ARBA00022722"/>
    </source>
</evidence>
<evidence type="ECO:0000256" key="3">
    <source>
        <dbReference type="ARBA" id="ARBA00022839"/>
    </source>
</evidence>
<dbReference type="PANTHER" id="PTHR30231">
    <property type="entry name" value="DNA POLYMERASE III SUBUNIT EPSILON"/>
    <property type="match status" value="1"/>
</dbReference>
<dbReference type="SUPFAM" id="SSF53098">
    <property type="entry name" value="Ribonuclease H-like"/>
    <property type="match status" value="1"/>
</dbReference>
<dbReference type="Proteomes" id="UP001456224">
    <property type="component" value="Chromosome"/>
</dbReference>
<dbReference type="InterPro" id="IPR013520">
    <property type="entry name" value="Ribonucl_H"/>
</dbReference>
<dbReference type="GO" id="GO:0004527">
    <property type="term" value="F:exonuclease activity"/>
    <property type="evidence" value="ECO:0007669"/>
    <property type="project" value="UniProtKB-KW"/>
</dbReference>
<accession>A0ABZ2SB60</accession>
<organism evidence="5 6">
    <name type="scientific">Achromobacter veterisilvae</name>
    <dbReference type="NCBI Taxonomy" id="2069367"/>
    <lineage>
        <taxon>Bacteria</taxon>
        <taxon>Pseudomonadati</taxon>
        <taxon>Pseudomonadota</taxon>
        <taxon>Betaproteobacteria</taxon>
        <taxon>Burkholderiales</taxon>
        <taxon>Alcaligenaceae</taxon>
        <taxon>Achromobacter</taxon>
    </lineage>
</organism>
<dbReference type="InterPro" id="IPR012337">
    <property type="entry name" value="RNaseH-like_sf"/>
</dbReference>
<dbReference type="PANTHER" id="PTHR30231:SF4">
    <property type="entry name" value="PROTEIN NEN2"/>
    <property type="match status" value="1"/>
</dbReference>
<feature type="domain" description="Exonuclease" evidence="4">
    <location>
        <begin position="6"/>
        <end position="202"/>
    </location>
</feature>
<keyword evidence="6" id="KW-1185">Reference proteome</keyword>
<sequence>MQNLKFFYDTETTGLPLFKDPSEHPDQPHIVQLAAALVDMDSRETIASMDVIVRPDGWIIPDEVAAVHGITTEHAAAVGVPESLALFMFLELWGGRTRIAHNESFDARIVRIAQHRAGELDHDLDQWKSGTAECTARLATPIVKCPPTAKMLAANRTHYKTPNLSEAVQFFTGKPLENAHSAMADVRGCMDVYFAIQDMRNGAPGALVDAEFGPSAEAV</sequence>
<proteinExistence type="predicted"/>
<keyword evidence="2" id="KW-0378">Hydrolase</keyword>
<dbReference type="RefSeq" id="WP_338881504.1">
    <property type="nucleotide sequence ID" value="NZ_CP148753.1"/>
</dbReference>
<evidence type="ECO:0000313" key="5">
    <source>
        <dbReference type="EMBL" id="WXR76549.1"/>
    </source>
</evidence>
<evidence type="ECO:0000259" key="4">
    <source>
        <dbReference type="SMART" id="SM00479"/>
    </source>
</evidence>
<dbReference type="Gene3D" id="3.30.420.10">
    <property type="entry name" value="Ribonuclease H-like superfamily/Ribonuclease H"/>
    <property type="match status" value="1"/>
</dbReference>
<gene>
    <name evidence="5" type="ORF">WHX56_13950</name>
</gene>
<reference evidence="5 6" key="1">
    <citation type="submission" date="2024-03" db="EMBL/GenBank/DDBJ databases">
        <title>Reference genomes for the five species model microbial community.</title>
        <authorList>
            <person name="Padfield D."/>
        </authorList>
    </citation>
    <scope>NUCLEOTIDE SEQUENCE [LARGE SCALE GENOMIC DNA]</scope>
    <source>
        <strain evidence="5 6">AB1</strain>
    </source>
</reference>
<name>A0ABZ2SB60_9BURK</name>
<dbReference type="InterPro" id="IPR036397">
    <property type="entry name" value="RNaseH_sf"/>
</dbReference>
<dbReference type="Pfam" id="PF00929">
    <property type="entry name" value="RNase_T"/>
    <property type="match status" value="1"/>
</dbReference>
<protein>
    <submittedName>
        <fullName evidence="5">3'-5' exonuclease</fullName>
    </submittedName>
</protein>